<comment type="caution">
    <text evidence="1">The sequence shown here is derived from an EMBL/GenBank/DDBJ whole genome shotgun (WGS) entry which is preliminary data.</text>
</comment>
<proteinExistence type="predicted"/>
<evidence type="ECO:0000313" key="1">
    <source>
        <dbReference type="EMBL" id="GLK77883.1"/>
    </source>
</evidence>
<protein>
    <recommendedName>
        <fullName evidence="3">Copper chaperone PCu(A)C</fullName>
    </recommendedName>
</protein>
<evidence type="ECO:0000313" key="2">
    <source>
        <dbReference type="Proteomes" id="UP001143364"/>
    </source>
</evidence>
<name>A0A9W6JKI2_9HYPH</name>
<dbReference type="InterPro" id="IPR036182">
    <property type="entry name" value="PCuAC_sf"/>
</dbReference>
<dbReference type="RefSeq" id="WP_271205714.1">
    <property type="nucleotide sequence ID" value="NZ_BSFK01000016.1"/>
</dbReference>
<reference evidence="1" key="1">
    <citation type="journal article" date="2014" name="Int. J. Syst. Evol. Microbiol.">
        <title>Complete genome sequence of Corynebacterium casei LMG S-19264T (=DSM 44701T), isolated from a smear-ripened cheese.</title>
        <authorList>
            <consortium name="US DOE Joint Genome Institute (JGI-PGF)"/>
            <person name="Walter F."/>
            <person name="Albersmeier A."/>
            <person name="Kalinowski J."/>
            <person name="Ruckert C."/>
        </authorList>
    </citation>
    <scope>NUCLEOTIDE SEQUENCE</scope>
    <source>
        <strain evidence="1">VKM B-2555</strain>
    </source>
</reference>
<reference evidence="1" key="2">
    <citation type="submission" date="2023-01" db="EMBL/GenBank/DDBJ databases">
        <authorList>
            <person name="Sun Q."/>
            <person name="Evtushenko L."/>
        </authorList>
    </citation>
    <scope>NUCLEOTIDE SEQUENCE</scope>
    <source>
        <strain evidence="1">VKM B-2555</strain>
    </source>
</reference>
<dbReference type="PANTHER" id="PTHR36302">
    <property type="entry name" value="BLR7088 PROTEIN"/>
    <property type="match status" value="1"/>
</dbReference>
<keyword evidence="2" id="KW-1185">Reference proteome</keyword>
<organism evidence="1 2">
    <name type="scientific">Methylopila jiangsuensis</name>
    <dbReference type="NCBI Taxonomy" id="586230"/>
    <lineage>
        <taxon>Bacteria</taxon>
        <taxon>Pseudomonadati</taxon>
        <taxon>Pseudomonadota</taxon>
        <taxon>Alphaproteobacteria</taxon>
        <taxon>Hyphomicrobiales</taxon>
        <taxon>Methylopilaceae</taxon>
        <taxon>Methylopila</taxon>
    </lineage>
</organism>
<dbReference type="InterPro" id="IPR058248">
    <property type="entry name" value="Lxx211020-like"/>
</dbReference>
<dbReference type="Proteomes" id="UP001143364">
    <property type="component" value="Unassembled WGS sequence"/>
</dbReference>
<dbReference type="Pfam" id="PF04314">
    <property type="entry name" value="PCuAC"/>
    <property type="match status" value="1"/>
</dbReference>
<dbReference type="EMBL" id="BSFK01000016">
    <property type="protein sequence ID" value="GLK77883.1"/>
    <property type="molecule type" value="Genomic_DNA"/>
</dbReference>
<dbReference type="InterPro" id="IPR007410">
    <property type="entry name" value="LpqE-like"/>
</dbReference>
<dbReference type="Gene3D" id="2.60.40.1890">
    <property type="entry name" value="PCu(A)C copper chaperone"/>
    <property type="match status" value="1"/>
</dbReference>
<gene>
    <name evidence="1" type="ORF">GCM10008171_31370</name>
</gene>
<accession>A0A9W6JKI2</accession>
<dbReference type="AlphaFoldDB" id="A0A9W6JKI2"/>
<sequence length="190" mass="19469">MSAAPALAGPNPVQESPTIMTRTCALAALAFAALVAAGAPLSAHEYKAGAIAIDHPWSRATPKGANVAGGYLTLRNTGAEGDRLVSVTSDIAGRTEIHQMSVANGTMTMRPLPDGVDAPAHGEVAFKPGGYHVMFFDLKRPLAKGERFAGRLTFEKAGSVDVEFAVEAIGATAPGKDAPANAGAKDGHDH</sequence>
<evidence type="ECO:0008006" key="3">
    <source>
        <dbReference type="Google" id="ProtNLM"/>
    </source>
</evidence>
<dbReference type="SUPFAM" id="SSF110087">
    <property type="entry name" value="DR1885-like metal-binding protein"/>
    <property type="match status" value="1"/>
</dbReference>
<dbReference type="PANTHER" id="PTHR36302:SF1">
    <property type="entry name" value="COPPER CHAPERONE PCU(A)C"/>
    <property type="match status" value="1"/>
</dbReference>